<comment type="caution">
    <text evidence="2">The sequence shown here is derived from an EMBL/GenBank/DDBJ whole genome shotgun (WGS) entry which is preliminary data.</text>
</comment>
<name>A0A1E5XPE0_9HYPH</name>
<sequence length="73" mass="8370">MYQDTDKFVDLNFEQSVRQTAYLLWEKDGRPFGSEKQYWFRALEEQLAARETVSDQPNGAIPPKAANDSAAND</sequence>
<evidence type="ECO:0008006" key="4">
    <source>
        <dbReference type="Google" id="ProtNLM"/>
    </source>
</evidence>
<proteinExistence type="predicted"/>
<keyword evidence="3" id="KW-1185">Reference proteome</keyword>
<dbReference type="Pfam" id="PF11154">
    <property type="entry name" value="DUF2934"/>
    <property type="match status" value="1"/>
</dbReference>
<evidence type="ECO:0000256" key="1">
    <source>
        <dbReference type="SAM" id="MobiDB-lite"/>
    </source>
</evidence>
<reference evidence="2 3" key="1">
    <citation type="journal article" date="2015" name="Genome Announc.">
        <title>Genome Assemblies of Three Soil-Associated Devosia species: D. insulae, D. limi, and D. soli.</title>
        <authorList>
            <person name="Hassan Y.I."/>
            <person name="Lepp D."/>
            <person name="Zhou T."/>
        </authorList>
    </citation>
    <scope>NUCLEOTIDE SEQUENCE [LARGE SCALE GENOMIC DNA]</scope>
    <source>
        <strain evidence="2 3">DS-56</strain>
    </source>
</reference>
<dbReference type="InterPro" id="IPR021327">
    <property type="entry name" value="DUF2934"/>
</dbReference>
<dbReference type="RefSeq" id="WP_069910346.1">
    <property type="nucleotide sequence ID" value="NZ_LAJE02000206.1"/>
</dbReference>
<evidence type="ECO:0000313" key="2">
    <source>
        <dbReference type="EMBL" id="OEO30445.1"/>
    </source>
</evidence>
<protein>
    <recommendedName>
        <fullName evidence="4">DUF2934 domain-containing protein</fullName>
    </recommendedName>
</protein>
<dbReference type="Proteomes" id="UP000095463">
    <property type="component" value="Unassembled WGS sequence"/>
</dbReference>
<accession>A0A1E5XPE0</accession>
<dbReference type="AlphaFoldDB" id="A0A1E5XPE0"/>
<dbReference type="EMBL" id="LAJE02000206">
    <property type="protein sequence ID" value="OEO30445.1"/>
    <property type="molecule type" value="Genomic_DNA"/>
</dbReference>
<feature type="region of interest" description="Disordered" evidence="1">
    <location>
        <begin position="51"/>
        <end position="73"/>
    </location>
</feature>
<evidence type="ECO:0000313" key="3">
    <source>
        <dbReference type="Proteomes" id="UP000095463"/>
    </source>
</evidence>
<gene>
    <name evidence="2" type="ORF">VW23_021305</name>
</gene>
<organism evidence="2 3">
    <name type="scientific">Devosia insulae DS-56</name>
    <dbReference type="NCBI Taxonomy" id="1116389"/>
    <lineage>
        <taxon>Bacteria</taxon>
        <taxon>Pseudomonadati</taxon>
        <taxon>Pseudomonadota</taxon>
        <taxon>Alphaproteobacteria</taxon>
        <taxon>Hyphomicrobiales</taxon>
        <taxon>Devosiaceae</taxon>
        <taxon>Devosia</taxon>
    </lineage>
</organism>